<feature type="chain" id="PRO_5046378391" description="LysR family transcriptional regulator" evidence="1">
    <location>
        <begin position="28"/>
        <end position="516"/>
    </location>
</feature>
<name>A0ABN1IAC3_9GAMM</name>
<organism evidence="2 3">
    <name type="scientific">Marinobacterium maritimum</name>
    <dbReference type="NCBI Taxonomy" id="500162"/>
    <lineage>
        <taxon>Bacteria</taxon>
        <taxon>Pseudomonadati</taxon>
        <taxon>Pseudomonadota</taxon>
        <taxon>Gammaproteobacteria</taxon>
        <taxon>Oceanospirillales</taxon>
        <taxon>Oceanospirillaceae</taxon>
        <taxon>Marinobacterium</taxon>
    </lineage>
</organism>
<evidence type="ECO:0000313" key="2">
    <source>
        <dbReference type="EMBL" id="GAA0701882.1"/>
    </source>
</evidence>
<keyword evidence="1" id="KW-0732">Signal</keyword>
<protein>
    <recommendedName>
        <fullName evidence="4">LysR family transcriptional regulator</fullName>
    </recommendedName>
</protein>
<reference evidence="2 3" key="1">
    <citation type="journal article" date="2019" name="Int. J. Syst. Evol. Microbiol.">
        <title>The Global Catalogue of Microorganisms (GCM) 10K type strain sequencing project: providing services to taxonomists for standard genome sequencing and annotation.</title>
        <authorList>
            <consortium name="The Broad Institute Genomics Platform"/>
            <consortium name="The Broad Institute Genome Sequencing Center for Infectious Disease"/>
            <person name="Wu L."/>
            <person name="Ma J."/>
        </authorList>
    </citation>
    <scope>NUCLEOTIDE SEQUENCE [LARGE SCALE GENOMIC DNA]</scope>
    <source>
        <strain evidence="2 3">JCM 15134</strain>
    </source>
</reference>
<dbReference type="Pfam" id="PF06980">
    <property type="entry name" value="DUF1302"/>
    <property type="match status" value="1"/>
</dbReference>
<sequence>MKKQRHNPLALTLTALAVSTAIQSAQAVELGPVRIDGFIRQHMSWNLDDPVTAAGPADASGDMSMNRTTLQLEWVADLPRDIAFVGVARANWEQRLDYLKDLEAMGAYGNEGVGDYYDDADIREAYLDIPVGDRTMLKLGKQQVAWGETDFFQAMDMVHGFDYTWRSFLEPANSDLRKPLIMANAIIDVPEADGSLQLLFRPGWDDEEDIGNSYDIEGGRWASNPWKGVYFPAVDPYNYDHSEGDMDDPTYGIRWNGMWGDLGYSFAYLKTFNPDPVMNANPAFGGMAYKGEYGSDQASTIGEVIYPMIDMLGFTLNGYSGTGDFVWSTEFAYIKDAPFNYGGFGEGAAACNFIEHGFCGIEEKDVLRSMVRVDKNLAFAQSLFGAEKPAFFSMQLFDTWIMDFDESDRLKVLVGQPELRKEHSTLLTTIFGLSYMNGRLTPELVAGFDLTYGGGFAVPSLTYTIGNHWKVKGEFDLFWSDGTRENGAPVASTTDSSLFGWFEDNDQFALTVTYQF</sequence>
<feature type="signal peptide" evidence="1">
    <location>
        <begin position="1"/>
        <end position="27"/>
    </location>
</feature>
<evidence type="ECO:0000256" key="1">
    <source>
        <dbReference type="SAM" id="SignalP"/>
    </source>
</evidence>
<dbReference type="EMBL" id="BAAAET010000007">
    <property type="protein sequence ID" value="GAA0701882.1"/>
    <property type="molecule type" value="Genomic_DNA"/>
</dbReference>
<proteinExistence type="predicted"/>
<accession>A0ABN1IAC3</accession>
<keyword evidence="3" id="KW-1185">Reference proteome</keyword>
<comment type="caution">
    <text evidence="2">The sequence shown here is derived from an EMBL/GenBank/DDBJ whole genome shotgun (WGS) entry which is preliminary data.</text>
</comment>
<dbReference type="InterPro" id="IPR010727">
    <property type="entry name" value="DUF1302"/>
</dbReference>
<dbReference type="RefSeq" id="WP_343808832.1">
    <property type="nucleotide sequence ID" value="NZ_BAAAET010000007.1"/>
</dbReference>
<evidence type="ECO:0000313" key="3">
    <source>
        <dbReference type="Proteomes" id="UP001499915"/>
    </source>
</evidence>
<gene>
    <name evidence="2" type="ORF">GCM10009104_33920</name>
</gene>
<dbReference type="Proteomes" id="UP001499915">
    <property type="component" value="Unassembled WGS sequence"/>
</dbReference>
<evidence type="ECO:0008006" key="4">
    <source>
        <dbReference type="Google" id="ProtNLM"/>
    </source>
</evidence>